<keyword evidence="16" id="KW-1185">Reference proteome</keyword>
<evidence type="ECO:0000256" key="10">
    <source>
        <dbReference type="ARBA" id="ARBA00023154"/>
    </source>
</evidence>
<comment type="pathway">
    <text evidence="3 13">Amino-acid biosynthesis; L-threonine biosynthesis; L-threonine from L-aspartate: step 1/5.</text>
</comment>
<comment type="catalytic activity">
    <reaction evidence="11 12">
        <text>L-aspartate + ATP = 4-phospho-L-aspartate + ADP</text>
        <dbReference type="Rhea" id="RHEA:23776"/>
        <dbReference type="ChEBI" id="CHEBI:29991"/>
        <dbReference type="ChEBI" id="CHEBI:30616"/>
        <dbReference type="ChEBI" id="CHEBI:57535"/>
        <dbReference type="ChEBI" id="CHEBI:456216"/>
        <dbReference type="EC" id="2.7.2.4"/>
    </reaction>
</comment>
<dbReference type="UniPathway" id="UPA00051">
    <property type="reaction ID" value="UER00462"/>
</dbReference>
<dbReference type="RefSeq" id="WP_015469271.1">
    <property type="nucleotide sequence ID" value="NC_020813.1"/>
</dbReference>
<evidence type="ECO:0000256" key="7">
    <source>
        <dbReference type="ARBA" id="ARBA00022741"/>
    </source>
</evidence>
<name>M4V9S6_9BACT</name>
<reference evidence="15 16" key="1">
    <citation type="journal article" date="2013" name="ISME J.">
        <title>By their genes ye shall know them: genomic signatures of predatory bacteria.</title>
        <authorList>
            <person name="Pasternak Z."/>
            <person name="Pietrokovski S."/>
            <person name="Rotem O."/>
            <person name="Gophna U."/>
            <person name="Lurie-Weinberger M.N."/>
            <person name="Jurkevitch E."/>
        </authorList>
    </citation>
    <scope>NUCLEOTIDE SEQUENCE [LARGE SCALE GENOMIC DNA]</scope>
    <source>
        <strain evidence="15 16">JSS</strain>
    </source>
</reference>
<dbReference type="InterPro" id="IPR001048">
    <property type="entry name" value="Asp/Glu/Uridylate_kinase"/>
</dbReference>
<dbReference type="STRING" id="1184267.A11Q_561"/>
<protein>
    <recommendedName>
        <fullName evidence="12">Aspartokinase</fullName>
        <ecNumber evidence="12">2.7.2.4</ecNumber>
    </recommendedName>
</protein>
<dbReference type="KEGG" id="bex:A11Q_561"/>
<dbReference type="InterPro" id="IPR036393">
    <property type="entry name" value="AceGlu_kinase-like_sf"/>
</dbReference>
<accession>M4V9S6</accession>
<evidence type="ECO:0000256" key="9">
    <source>
        <dbReference type="ARBA" id="ARBA00022840"/>
    </source>
</evidence>
<evidence type="ECO:0000256" key="8">
    <source>
        <dbReference type="ARBA" id="ARBA00022777"/>
    </source>
</evidence>
<dbReference type="AlphaFoldDB" id="M4V9S6"/>
<dbReference type="SUPFAM" id="SSF53633">
    <property type="entry name" value="Carbamate kinase-like"/>
    <property type="match status" value="1"/>
</dbReference>
<dbReference type="FunFam" id="3.40.1160.10:FF:000002">
    <property type="entry name" value="Aspartokinase"/>
    <property type="match status" value="1"/>
</dbReference>
<dbReference type="GO" id="GO:0009088">
    <property type="term" value="P:threonine biosynthetic process"/>
    <property type="evidence" value="ECO:0007669"/>
    <property type="project" value="UniProtKB-UniPathway"/>
</dbReference>
<evidence type="ECO:0000313" key="16">
    <source>
        <dbReference type="Proteomes" id="UP000012040"/>
    </source>
</evidence>
<dbReference type="GO" id="GO:0005829">
    <property type="term" value="C:cytosol"/>
    <property type="evidence" value="ECO:0007669"/>
    <property type="project" value="TreeGrafter"/>
</dbReference>
<keyword evidence="6 12" id="KW-0808">Transferase</keyword>
<keyword evidence="7" id="KW-0547">Nucleotide-binding</keyword>
<gene>
    <name evidence="15" type="ORF">A11Q_561</name>
</gene>
<dbReference type="InterPro" id="IPR041740">
    <property type="entry name" value="AKii-LysC-BS"/>
</dbReference>
<keyword evidence="8 12" id="KW-0418">Kinase</keyword>
<evidence type="ECO:0000256" key="2">
    <source>
        <dbReference type="ARBA" id="ARBA00004986"/>
    </source>
</evidence>
<evidence type="ECO:0000259" key="14">
    <source>
        <dbReference type="Pfam" id="PF00696"/>
    </source>
</evidence>
<keyword evidence="10" id="KW-0457">Lysine biosynthesis</keyword>
<comment type="similarity">
    <text evidence="4 12">Belongs to the aspartokinase family.</text>
</comment>
<feature type="domain" description="Aspartate/glutamate/uridylate kinase" evidence="14">
    <location>
        <begin position="14"/>
        <end position="235"/>
    </location>
</feature>
<dbReference type="EC" id="2.7.2.4" evidence="12"/>
<dbReference type="Gene3D" id="3.40.1160.10">
    <property type="entry name" value="Acetylglutamate kinase-like"/>
    <property type="match status" value="1"/>
</dbReference>
<dbReference type="OrthoDB" id="5288507at2"/>
<dbReference type="eggNOG" id="COG0527">
    <property type="taxonomic scope" value="Bacteria"/>
</dbReference>
<keyword evidence="9" id="KW-0067">ATP-binding</keyword>
<dbReference type="GO" id="GO:0005524">
    <property type="term" value="F:ATP binding"/>
    <property type="evidence" value="ECO:0007669"/>
    <property type="project" value="UniProtKB-KW"/>
</dbReference>
<proteinExistence type="inferred from homology"/>
<comment type="pathway">
    <text evidence="2 13">Amino-acid biosynthesis; L-methionine biosynthesis via de novo pathway; L-homoserine from L-aspartate: step 1/3.</text>
</comment>
<evidence type="ECO:0000256" key="11">
    <source>
        <dbReference type="ARBA" id="ARBA00047872"/>
    </source>
</evidence>
<dbReference type="UniPathway" id="UPA00050">
    <property type="reaction ID" value="UER00461"/>
</dbReference>
<dbReference type="NCBIfam" id="TIGR00657">
    <property type="entry name" value="asp_kinases"/>
    <property type="match status" value="1"/>
</dbReference>
<organism evidence="15 16">
    <name type="scientific">Pseudobdellovibrio exovorus JSS</name>
    <dbReference type="NCBI Taxonomy" id="1184267"/>
    <lineage>
        <taxon>Bacteria</taxon>
        <taxon>Pseudomonadati</taxon>
        <taxon>Bdellovibrionota</taxon>
        <taxon>Bdellovibrionia</taxon>
        <taxon>Bdellovibrionales</taxon>
        <taxon>Pseudobdellovibrionaceae</taxon>
        <taxon>Pseudobdellovibrio</taxon>
    </lineage>
</organism>
<dbReference type="PANTHER" id="PTHR21499">
    <property type="entry name" value="ASPARTATE KINASE"/>
    <property type="match status" value="1"/>
</dbReference>
<evidence type="ECO:0000256" key="6">
    <source>
        <dbReference type="ARBA" id="ARBA00022679"/>
    </source>
</evidence>
<dbReference type="UniPathway" id="UPA00034">
    <property type="reaction ID" value="UER00015"/>
</dbReference>
<evidence type="ECO:0000256" key="12">
    <source>
        <dbReference type="RuleBase" id="RU003448"/>
    </source>
</evidence>
<keyword evidence="5 13" id="KW-0028">Amino-acid biosynthesis</keyword>
<dbReference type="GO" id="GO:0004072">
    <property type="term" value="F:aspartate kinase activity"/>
    <property type="evidence" value="ECO:0007669"/>
    <property type="project" value="UniProtKB-EC"/>
</dbReference>
<dbReference type="Pfam" id="PF00696">
    <property type="entry name" value="AA_kinase"/>
    <property type="match status" value="1"/>
</dbReference>
<evidence type="ECO:0000256" key="3">
    <source>
        <dbReference type="ARBA" id="ARBA00005139"/>
    </source>
</evidence>
<evidence type="ECO:0000256" key="1">
    <source>
        <dbReference type="ARBA" id="ARBA00004766"/>
    </source>
</evidence>
<dbReference type="PATRIC" id="fig|1184267.3.peg.571"/>
<dbReference type="PANTHER" id="PTHR21499:SF3">
    <property type="entry name" value="ASPARTOKINASE"/>
    <property type="match status" value="1"/>
</dbReference>
<dbReference type="InterPro" id="IPR001341">
    <property type="entry name" value="Asp_kinase"/>
</dbReference>
<evidence type="ECO:0000256" key="5">
    <source>
        <dbReference type="ARBA" id="ARBA00022605"/>
    </source>
</evidence>
<evidence type="ECO:0000256" key="4">
    <source>
        <dbReference type="ARBA" id="ARBA00010122"/>
    </source>
</evidence>
<dbReference type="CDD" id="cd04261">
    <property type="entry name" value="AAK_AKii-LysC-BS"/>
    <property type="match status" value="1"/>
</dbReference>
<dbReference type="HOGENOM" id="CLU_009116_3_2_7"/>
<dbReference type="GO" id="GO:0009090">
    <property type="term" value="P:homoserine biosynthetic process"/>
    <property type="evidence" value="ECO:0007669"/>
    <property type="project" value="TreeGrafter"/>
</dbReference>
<dbReference type="GO" id="GO:0009089">
    <property type="term" value="P:lysine biosynthetic process via diaminopimelate"/>
    <property type="evidence" value="ECO:0007669"/>
    <property type="project" value="UniProtKB-UniPathway"/>
</dbReference>
<sequence>MSTPTGISLKRQPLIVQKYGGATLADPEKIKQVAQRICSLHTSGAKVVVIVSAMGKTTNQLIDLAKQVSPRPLLREMDMLLSVGERMSMSLLSMALNDLGCTAISFTGSQAGILTDDSHVNANILEVKAFRVEEALEQDKVVILAGFQGVSPKTKEITTLGRGGSDISAVAIADYLKADRCEILKDVDSVYTADPKLVLNARSIPQMNYRHLLEMTQWGAKVLHQRSVDLAAQKQVILFVGAANTDTSNDTESTGTLITHEFAFERKHLLAINSYQRVFEIQLDTFSLVDFQKYLQFHQVGQIQILHQQNSTVWITAPEETLSSLQDFMSSGSHPARITQSELSSVSTTFTQSVTDSDLHETAAILKGAAIPVIQSTVSDLSLHFIVPAEKRSQAIQALHSLI</sequence>
<evidence type="ECO:0000313" key="15">
    <source>
        <dbReference type="EMBL" id="AGH94781.1"/>
    </source>
</evidence>
<evidence type="ECO:0000256" key="13">
    <source>
        <dbReference type="RuleBase" id="RU004249"/>
    </source>
</evidence>
<dbReference type="EMBL" id="CP003537">
    <property type="protein sequence ID" value="AGH94781.1"/>
    <property type="molecule type" value="Genomic_DNA"/>
</dbReference>
<comment type="pathway">
    <text evidence="1 13">Amino-acid biosynthesis; L-lysine biosynthesis via DAP pathway; (S)-tetrahydrodipicolinate from L-aspartate: step 1/4.</text>
</comment>
<dbReference type="Proteomes" id="UP000012040">
    <property type="component" value="Chromosome"/>
</dbReference>